<proteinExistence type="predicted"/>
<accession>A0ACC2UZT0</accession>
<keyword evidence="2" id="KW-1185">Reference proteome</keyword>
<protein>
    <submittedName>
        <fullName evidence="1">Uncharacterized protein</fullName>
    </submittedName>
</protein>
<reference evidence="1" key="1">
    <citation type="submission" date="2023-04" db="EMBL/GenBank/DDBJ databases">
        <title>Draft Genome sequencing of Naganishia species isolated from polar environments using Oxford Nanopore Technology.</title>
        <authorList>
            <person name="Leo P."/>
            <person name="Venkateswaran K."/>
        </authorList>
    </citation>
    <scope>NUCLEOTIDE SEQUENCE</scope>
    <source>
        <strain evidence="1">MNA-CCFEE 5423</strain>
    </source>
</reference>
<gene>
    <name evidence="1" type="ORF">QFC21_006904</name>
</gene>
<organism evidence="1 2">
    <name type="scientific">Naganishia friedmannii</name>
    <dbReference type="NCBI Taxonomy" id="89922"/>
    <lineage>
        <taxon>Eukaryota</taxon>
        <taxon>Fungi</taxon>
        <taxon>Dikarya</taxon>
        <taxon>Basidiomycota</taxon>
        <taxon>Agaricomycotina</taxon>
        <taxon>Tremellomycetes</taxon>
        <taxon>Filobasidiales</taxon>
        <taxon>Filobasidiaceae</taxon>
        <taxon>Naganishia</taxon>
    </lineage>
</organism>
<name>A0ACC2UZT0_9TREE</name>
<evidence type="ECO:0000313" key="1">
    <source>
        <dbReference type="EMBL" id="KAJ9092262.1"/>
    </source>
</evidence>
<evidence type="ECO:0000313" key="2">
    <source>
        <dbReference type="Proteomes" id="UP001227268"/>
    </source>
</evidence>
<dbReference type="EMBL" id="JASBWT010000040">
    <property type="protein sequence ID" value="KAJ9092262.1"/>
    <property type="molecule type" value="Genomic_DNA"/>
</dbReference>
<sequence>MSSFKSSIASMRLAPGQAHKDTLPASTKYQDNFINKPPISPPSSIKKIGSVSDDGAAVENNEQVANKDPVEDWDGGYRFAPIKEHHVARAMTRRYGDDLYRTAISDIVIIGAGSAGLSCAYTLAKERPDLMITIVEAGVAPGGGAWLGGQLMSAMVVRKPADRFLQELQVPYEDEGDYVVVKHAALFTSTILSKVLQFPNVKLYNATAVEDLITVTDPLGSGNLRVAGVVSNWTLVTLAHGLQSCMDPQTITAPVVCSFAGHDGPFGAFSVKRLVATGMIDKLGDMRGLNMRCAEDYIVNATREIVPGLITGGMELSELDGANRMGATFGGMLASGCKAAREAVKLYDSYILDEGEVVGLKKSLKE</sequence>
<comment type="caution">
    <text evidence="1">The sequence shown here is derived from an EMBL/GenBank/DDBJ whole genome shotgun (WGS) entry which is preliminary data.</text>
</comment>
<dbReference type="Proteomes" id="UP001227268">
    <property type="component" value="Unassembled WGS sequence"/>
</dbReference>